<dbReference type="GO" id="GO:0003676">
    <property type="term" value="F:nucleic acid binding"/>
    <property type="evidence" value="ECO:0007669"/>
    <property type="project" value="InterPro"/>
</dbReference>
<keyword evidence="2" id="KW-1185">Reference proteome</keyword>
<dbReference type="Gene3D" id="3.30.420.10">
    <property type="entry name" value="Ribonuclease H-like superfamily/Ribonuclease H"/>
    <property type="match status" value="1"/>
</dbReference>
<sequence length="127" mass="13854">MLFSLMNVHWSCGDKYEAAKDYPSLMVWGAISYYQKFPLLRLPLAPSTVKNGIRSKAESLNRLRYTKMVVKGALGGEGCILRLLRSSSFENILVLEDGAPLHCAAAAKAASAEMGIETLDHPSPLPS</sequence>
<dbReference type="HOGENOM" id="CLU_1970482_0_0_1"/>
<evidence type="ECO:0000313" key="1">
    <source>
        <dbReference type="EMBL" id="AFR95987.1"/>
    </source>
</evidence>
<dbReference type="RefSeq" id="XP_012050443.1">
    <property type="nucleotide sequence ID" value="XM_012195053.1"/>
</dbReference>
<dbReference type="InterPro" id="IPR036397">
    <property type="entry name" value="RNaseH_sf"/>
</dbReference>
<dbReference type="GeneID" id="23888967"/>
<proteinExistence type="predicted"/>
<accession>J9VNF2</accession>
<organism evidence="1 2">
    <name type="scientific">Cryptococcus neoformans (strain H99 / ATCC 208821 / CBS 10515 / FGSC 9487)</name>
    <name type="common">Cryptococcus neoformans var. grubii serotype A</name>
    <dbReference type="NCBI Taxonomy" id="235443"/>
    <lineage>
        <taxon>Eukaryota</taxon>
        <taxon>Fungi</taxon>
        <taxon>Dikarya</taxon>
        <taxon>Basidiomycota</taxon>
        <taxon>Agaricomycotina</taxon>
        <taxon>Tremellomycetes</taxon>
        <taxon>Tremellales</taxon>
        <taxon>Cryptococcaceae</taxon>
        <taxon>Cryptococcus</taxon>
        <taxon>Cryptococcus neoformans species complex</taxon>
    </lineage>
</organism>
<dbReference type="VEuPathDB" id="FungiDB:CNAG_05670"/>
<reference evidence="1 2" key="1">
    <citation type="journal article" date="2014" name="PLoS Genet.">
        <title>Analysis of the genome and transcriptome of Cryptococcus neoformans var. grubii reveals complex RNA expression and microevolution leading to virulence attenuation.</title>
        <authorList>
            <person name="Janbon G."/>
            <person name="Ormerod K.L."/>
            <person name="Paulet D."/>
            <person name="Byrnes E.J.III."/>
            <person name="Yadav V."/>
            <person name="Chatterjee G."/>
            <person name="Mullapudi N."/>
            <person name="Hon C.C."/>
            <person name="Billmyre R.B."/>
            <person name="Brunel F."/>
            <person name="Bahn Y.S."/>
            <person name="Chen W."/>
            <person name="Chen Y."/>
            <person name="Chow E.W."/>
            <person name="Coppee J.Y."/>
            <person name="Floyd-Averette A."/>
            <person name="Gaillardin C."/>
            <person name="Gerik K.J."/>
            <person name="Goldberg J."/>
            <person name="Gonzalez-Hilarion S."/>
            <person name="Gujja S."/>
            <person name="Hamlin J.L."/>
            <person name="Hsueh Y.P."/>
            <person name="Ianiri G."/>
            <person name="Jones S."/>
            <person name="Kodira C.D."/>
            <person name="Kozubowski L."/>
            <person name="Lam W."/>
            <person name="Marra M."/>
            <person name="Mesner L.D."/>
            <person name="Mieczkowski P.A."/>
            <person name="Moyrand F."/>
            <person name="Nielsen K."/>
            <person name="Proux C."/>
            <person name="Rossignol T."/>
            <person name="Schein J.E."/>
            <person name="Sun S."/>
            <person name="Wollschlaeger C."/>
            <person name="Wood I.A."/>
            <person name="Zeng Q."/>
            <person name="Neuveglise C."/>
            <person name="Newlon C.S."/>
            <person name="Perfect J.R."/>
            <person name="Lodge J.K."/>
            <person name="Idnurm A."/>
            <person name="Stajich J.E."/>
            <person name="Kronstad J.W."/>
            <person name="Sanyal K."/>
            <person name="Heitman J."/>
            <person name="Fraser J.A."/>
            <person name="Cuomo C.A."/>
            <person name="Dietrich F.S."/>
        </authorList>
    </citation>
    <scope>NUCLEOTIDE SEQUENCE [LARGE SCALE GENOMIC DNA]</scope>
    <source>
        <strain evidence="2">H99 / ATCC 208821 / CBS 10515 / FGSC 9487</strain>
    </source>
</reference>
<evidence type="ECO:0000313" key="2">
    <source>
        <dbReference type="Proteomes" id="UP000010091"/>
    </source>
</evidence>
<dbReference type="Proteomes" id="UP000010091">
    <property type="component" value="Chromosome 7"/>
</dbReference>
<dbReference type="EMBL" id="CP003826">
    <property type="protein sequence ID" value="AFR95987.1"/>
    <property type="molecule type" value="Genomic_DNA"/>
</dbReference>
<dbReference type="KEGG" id="cng:CNAG_05670"/>
<protein>
    <submittedName>
        <fullName evidence="1">Uncharacterized protein</fullName>
    </submittedName>
</protein>
<dbReference type="AlphaFoldDB" id="J9VNF2"/>
<gene>
    <name evidence="1" type="ORF">CNAG_05670</name>
</gene>
<name>J9VNF2_CRYN9</name>